<evidence type="ECO:0000256" key="1">
    <source>
        <dbReference type="ARBA" id="ARBA00000677"/>
    </source>
</evidence>
<evidence type="ECO:0000256" key="2">
    <source>
        <dbReference type="ARBA" id="ARBA00009370"/>
    </source>
</evidence>
<accession>A0A940DND8</accession>
<feature type="active site" evidence="6">
    <location>
        <position position="215"/>
    </location>
</feature>
<dbReference type="AlphaFoldDB" id="A0A940DND8"/>
<name>A0A940DND8_9BACT</name>
<keyword evidence="7" id="KW-1133">Transmembrane helix</keyword>
<dbReference type="SUPFAM" id="SSF51306">
    <property type="entry name" value="LexA/Signal peptidase"/>
    <property type="match status" value="1"/>
</dbReference>
<gene>
    <name evidence="9" type="primary">lepB</name>
    <name evidence="9" type="ORF">IAC07_06475</name>
</gene>
<protein>
    <recommendedName>
        <fullName evidence="4 7">Signal peptidase I</fullName>
        <ecNumber evidence="3 7">3.4.21.89</ecNumber>
    </recommendedName>
</protein>
<dbReference type="CDD" id="cd06530">
    <property type="entry name" value="S26_SPase_I"/>
    <property type="match status" value="2"/>
</dbReference>
<dbReference type="GO" id="GO:0016020">
    <property type="term" value="C:membrane"/>
    <property type="evidence" value="ECO:0007669"/>
    <property type="project" value="UniProtKB-SubCell"/>
</dbReference>
<reference evidence="9" key="2">
    <citation type="journal article" date="2021" name="PeerJ">
        <title>Extensive microbial diversity within the chicken gut microbiome revealed by metagenomics and culture.</title>
        <authorList>
            <person name="Gilroy R."/>
            <person name="Ravi A."/>
            <person name="Getino M."/>
            <person name="Pursley I."/>
            <person name="Horton D.L."/>
            <person name="Alikhan N.F."/>
            <person name="Baker D."/>
            <person name="Gharbi K."/>
            <person name="Hall N."/>
            <person name="Watson M."/>
            <person name="Adriaenssens E.M."/>
            <person name="Foster-Nyarko E."/>
            <person name="Jarju S."/>
            <person name="Secka A."/>
            <person name="Antonio M."/>
            <person name="Oren A."/>
            <person name="Chaudhuri R.R."/>
            <person name="La Ragione R."/>
            <person name="Hildebrand F."/>
            <person name="Pallen M.J."/>
        </authorList>
    </citation>
    <scope>NUCLEOTIDE SEQUENCE</scope>
    <source>
        <strain evidence="9">F1-3629</strain>
    </source>
</reference>
<comment type="subcellular location">
    <subcellularLocation>
        <location evidence="7">Membrane</location>
        <topology evidence="7">Single-pass type II membrane protein</topology>
    </subcellularLocation>
</comment>
<comment type="similarity">
    <text evidence="2 7">Belongs to the peptidase S26 family.</text>
</comment>
<dbReference type="PANTHER" id="PTHR43390:SF1">
    <property type="entry name" value="CHLOROPLAST PROCESSING PEPTIDASE"/>
    <property type="match status" value="1"/>
</dbReference>
<dbReference type="EMBL" id="JADIMJ010000095">
    <property type="protein sequence ID" value="MBO8454346.1"/>
    <property type="molecule type" value="Genomic_DNA"/>
</dbReference>
<comment type="caution">
    <text evidence="7">Lacks conserved residue(s) required for the propagation of feature annotation.</text>
</comment>
<reference evidence="9" key="1">
    <citation type="submission" date="2020-10" db="EMBL/GenBank/DDBJ databases">
        <authorList>
            <person name="Gilroy R."/>
        </authorList>
    </citation>
    <scope>NUCLEOTIDE SEQUENCE</scope>
    <source>
        <strain evidence="9">F1-3629</strain>
    </source>
</reference>
<dbReference type="NCBIfam" id="TIGR02227">
    <property type="entry name" value="sigpep_I_bact"/>
    <property type="match status" value="1"/>
</dbReference>
<dbReference type="GO" id="GO:0004252">
    <property type="term" value="F:serine-type endopeptidase activity"/>
    <property type="evidence" value="ECO:0007669"/>
    <property type="project" value="InterPro"/>
</dbReference>
<organism evidence="9 10">
    <name type="scientific">Candidatus Cryptobacteroides gallistercoris</name>
    <dbReference type="NCBI Taxonomy" id="2840765"/>
    <lineage>
        <taxon>Bacteria</taxon>
        <taxon>Pseudomonadati</taxon>
        <taxon>Bacteroidota</taxon>
        <taxon>Bacteroidia</taxon>
        <taxon>Bacteroidales</taxon>
        <taxon>Candidatus Cryptobacteroides</taxon>
    </lineage>
</organism>
<evidence type="ECO:0000256" key="4">
    <source>
        <dbReference type="ARBA" id="ARBA00019232"/>
    </source>
</evidence>
<comment type="caution">
    <text evidence="9">The sequence shown here is derived from an EMBL/GenBank/DDBJ whole genome shotgun (WGS) entry which is preliminary data.</text>
</comment>
<feature type="domain" description="Peptidase S26" evidence="8">
    <location>
        <begin position="390"/>
        <end position="427"/>
    </location>
</feature>
<evidence type="ECO:0000256" key="3">
    <source>
        <dbReference type="ARBA" id="ARBA00013208"/>
    </source>
</evidence>
<feature type="domain" description="Peptidase S26" evidence="8">
    <location>
        <begin position="68"/>
        <end position="240"/>
    </location>
</feature>
<feature type="transmembrane region" description="Helical" evidence="7">
    <location>
        <begin position="20"/>
        <end position="45"/>
    </location>
</feature>
<evidence type="ECO:0000313" key="10">
    <source>
        <dbReference type="Proteomes" id="UP000771749"/>
    </source>
</evidence>
<keyword evidence="7" id="KW-0472">Membrane</keyword>
<keyword evidence="7" id="KW-0645">Protease</keyword>
<dbReference type="Proteomes" id="UP000771749">
    <property type="component" value="Unassembled WGS sequence"/>
</dbReference>
<dbReference type="PROSITE" id="PS00761">
    <property type="entry name" value="SPASE_I_3"/>
    <property type="match status" value="1"/>
</dbReference>
<comment type="catalytic activity">
    <reaction evidence="1 7">
        <text>Cleavage of hydrophobic, N-terminal signal or leader sequences from secreted and periplasmic proteins.</text>
        <dbReference type="EC" id="3.4.21.89"/>
    </reaction>
</comment>
<dbReference type="GO" id="GO:0006465">
    <property type="term" value="P:signal peptide processing"/>
    <property type="evidence" value="ECO:0007669"/>
    <property type="project" value="InterPro"/>
</dbReference>
<evidence type="ECO:0000256" key="5">
    <source>
        <dbReference type="ARBA" id="ARBA00022801"/>
    </source>
</evidence>
<dbReference type="InterPro" id="IPR000223">
    <property type="entry name" value="Pept_S26A_signal_pept_1"/>
</dbReference>
<feature type="active site" evidence="6">
    <location>
        <position position="98"/>
    </location>
</feature>
<dbReference type="InterPro" id="IPR019533">
    <property type="entry name" value="Peptidase_S26"/>
</dbReference>
<dbReference type="EC" id="3.4.21.89" evidence="3 7"/>
<evidence type="ECO:0000259" key="8">
    <source>
        <dbReference type="Pfam" id="PF10502"/>
    </source>
</evidence>
<dbReference type="Gene3D" id="2.10.109.10">
    <property type="entry name" value="Umud Fragment, subunit A"/>
    <property type="match status" value="2"/>
</dbReference>
<dbReference type="Pfam" id="PF10502">
    <property type="entry name" value="Peptidase_S26"/>
    <property type="match status" value="2"/>
</dbReference>
<feature type="transmembrane region" description="Helical" evidence="7">
    <location>
        <begin position="66"/>
        <end position="89"/>
    </location>
</feature>
<dbReference type="InterPro" id="IPR019758">
    <property type="entry name" value="Pept_S26A_signal_pept_1_CS"/>
</dbReference>
<dbReference type="InterPro" id="IPR036286">
    <property type="entry name" value="LexA/Signal_pep-like_sf"/>
</dbReference>
<evidence type="ECO:0000256" key="6">
    <source>
        <dbReference type="PIRSR" id="PIRSR600223-1"/>
    </source>
</evidence>
<evidence type="ECO:0000256" key="7">
    <source>
        <dbReference type="RuleBase" id="RU362042"/>
    </source>
</evidence>
<evidence type="ECO:0000313" key="9">
    <source>
        <dbReference type="EMBL" id="MBO8454346.1"/>
    </source>
</evidence>
<keyword evidence="7" id="KW-0812">Transmembrane</keyword>
<keyword evidence="5 7" id="KW-0378">Hydrolase</keyword>
<dbReference type="PANTHER" id="PTHR43390">
    <property type="entry name" value="SIGNAL PEPTIDASE I"/>
    <property type="match status" value="1"/>
</dbReference>
<dbReference type="PRINTS" id="PR00727">
    <property type="entry name" value="LEADERPTASE"/>
</dbReference>
<sequence>MSLKELYHNRWARFTFWAVLYLLWVIWLGNWWWLPGLAVIFDHHITRKVKWMFWKKDYREGEKRNVFLDWLDAIIFAVVVVTFINIFFFQAFKIPSSSMESSLLTGDHLFVNKLAYGPRVPLTPLTVPFTHNVLPNGKESYSTLIQSDYRRLRGFGHVKRGDYVVFGFPNGDTVLTKAPANDYYAMVRMNGRDYTISELGPVKVRPMDKKDHYVKRCVAVAGDTLELRNGRVYINSELQDAYPGVQTTYRVVTNGDPINVRNLDKLGVNVSEVMFDGTLPGYYDLPLTASMLETVKGYPNVVSVEENIDVWPPDYPDSYLMLFPFAEHFRWTRDNYGPIWIPAKGAEIELTPENLPLYRRIIEVYEDNDLGVSADGRIFINGEEVHSYTFRQDYYFMMGDNRHNSLDSRYWGFVPEDHVVGKPAVIWFSSDRNKSFPKNIRWNRLFKFV</sequence>
<dbReference type="GO" id="GO:0009003">
    <property type="term" value="F:signal peptidase activity"/>
    <property type="evidence" value="ECO:0007669"/>
    <property type="project" value="UniProtKB-EC"/>
</dbReference>
<proteinExistence type="inferred from homology"/>